<evidence type="ECO:0000313" key="2">
    <source>
        <dbReference type="Proteomes" id="UP001305702"/>
    </source>
</evidence>
<dbReference type="InterPro" id="IPR036412">
    <property type="entry name" value="HAD-like_sf"/>
</dbReference>
<protein>
    <submittedName>
        <fullName evidence="1">HAD hydrolase family protein</fullName>
    </submittedName>
</protein>
<dbReference type="GO" id="GO:0000287">
    <property type="term" value="F:magnesium ion binding"/>
    <property type="evidence" value="ECO:0007669"/>
    <property type="project" value="TreeGrafter"/>
</dbReference>
<dbReference type="GO" id="GO:0016791">
    <property type="term" value="F:phosphatase activity"/>
    <property type="evidence" value="ECO:0007669"/>
    <property type="project" value="TreeGrafter"/>
</dbReference>
<dbReference type="EMBL" id="CP130318">
    <property type="protein sequence ID" value="WNQ10641.1"/>
    <property type="molecule type" value="Genomic_DNA"/>
</dbReference>
<dbReference type="PANTHER" id="PTHR10000:SF8">
    <property type="entry name" value="HAD SUPERFAMILY HYDROLASE-LIKE, TYPE 3"/>
    <property type="match status" value="1"/>
</dbReference>
<evidence type="ECO:0000313" key="1">
    <source>
        <dbReference type="EMBL" id="WNQ10641.1"/>
    </source>
</evidence>
<dbReference type="SUPFAM" id="SSF56784">
    <property type="entry name" value="HAD-like"/>
    <property type="match status" value="1"/>
</dbReference>
<dbReference type="AlphaFoldDB" id="A0AA96LBI4"/>
<dbReference type="GO" id="GO:0005829">
    <property type="term" value="C:cytosol"/>
    <property type="evidence" value="ECO:0007669"/>
    <property type="project" value="TreeGrafter"/>
</dbReference>
<dbReference type="KEGG" id="paun:MJA45_23950"/>
<gene>
    <name evidence="1" type="ORF">MJA45_23950</name>
</gene>
<dbReference type="Pfam" id="PF08282">
    <property type="entry name" value="Hydrolase_3"/>
    <property type="match status" value="1"/>
</dbReference>
<accession>A0AA96LBI4</accession>
<dbReference type="InterPro" id="IPR023214">
    <property type="entry name" value="HAD_sf"/>
</dbReference>
<dbReference type="RefSeq" id="WP_315604415.1">
    <property type="nucleotide sequence ID" value="NZ_CP130318.1"/>
</dbReference>
<organism evidence="1 2">
    <name type="scientific">Paenibacillus aurantius</name>
    <dbReference type="NCBI Taxonomy" id="2918900"/>
    <lineage>
        <taxon>Bacteria</taxon>
        <taxon>Bacillati</taxon>
        <taxon>Bacillota</taxon>
        <taxon>Bacilli</taxon>
        <taxon>Bacillales</taxon>
        <taxon>Paenibacillaceae</taxon>
        <taxon>Paenibacillus</taxon>
    </lineage>
</organism>
<dbReference type="Gene3D" id="3.40.50.1000">
    <property type="entry name" value="HAD superfamily/HAD-like"/>
    <property type="match status" value="1"/>
</dbReference>
<dbReference type="Gene3D" id="3.30.1240.10">
    <property type="match status" value="1"/>
</dbReference>
<name>A0AA96LBI4_9BACL</name>
<dbReference type="PANTHER" id="PTHR10000">
    <property type="entry name" value="PHOSPHOSERINE PHOSPHATASE"/>
    <property type="match status" value="1"/>
</dbReference>
<dbReference type="Proteomes" id="UP001305702">
    <property type="component" value="Chromosome"/>
</dbReference>
<keyword evidence="2" id="KW-1185">Reference proteome</keyword>
<keyword evidence="1" id="KW-0378">Hydrolase</keyword>
<proteinExistence type="predicted"/>
<reference evidence="1 2" key="1">
    <citation type="submission" date="2022-02" db="EMBL/GenBank/DDBJ databases">
        <title>Paenibacillus sp. MBLB1776 Whole Genome Shotgun Sequencing.</title>
        <authorList>
            <person name="Hwang C.Y."/>
            <person name="Cho E.-S."/>
            <person name="Seo M.-J."/>
        </authorList>
    </citation>
    <scope>NUCLEOTIDE SEQUENCE [LARGE SCALE GENOMIC DNA]</scope>
    <source>
        <strain evidence="1 2">MBLB1776</strain>
    </source>
</reference>
<sequence length="190" mass="21318">MNTQTMKGGPNASVQALVLDLDGTLLDSCKEVSERNLQALMSAYRQGWKIIIATARPPRSVKELLPEDLLQAASFVYYNGAYVHCPHTGLTEHYAIPPEISLKVLEFWEQNGLDGTLCLEDRDAWYSLSAESDPAFYHSHFVPLVVSMDELKKLSATKLLLTNSRRTDLLEEAFREQLSLVVTDRASWSS</sequence>